<comment type="caution">
    <text evidence="1">The sequence shown here is derived from an EMBL/GenBank/DDBJ whole genome shotgun (WGS) entry which is preliminary data.</text>
</comment>
<protein>
    <submittedName>
        <fullName evidence="1">Uncharacterized protein</fullName>
    </submittedName>
</protein>
<evidence type="ECO:0000313" key="2">
    <source>
        <dbReference type="Proteomes" id="UP000799764"/>
    </source>
</evidence>
<dbReference type="Proteomes" id="UP000799764">
    <property type="component" value="Unassembled WGS sequence"/>
</dbReference>
<gene>
    <name evidence="1" type="ORF">P171DRAFT_435187</name>
</gene>
<accession>A0A9P4PAP6</accession>
<dbReference type="AlphaFoldDB" id="A0A9P4PAP6"/>
<sequence>MRRRQRHASDYATLATATLHHPSAHADDTSAPTSLVRKVCHVLHPPHHHVRPHSSSSVFEQSSNRPAQNDMACLNHRALFPVLRVFIYGHGGWTRGSYIP</sequence>
<evidence type="ECO:0000313" key="1">
    <source>
        <dbReference type="EMBL" id="KAF2440367.1"/>
    </source>
</evidence>
<proteinExistence type="predicted"/>
<keyword evidence="2" id="KW-1185">Reference proteome</keyword>
<dbReference type="EMBL" id="MU001507">
    <property type="protein sequence ID" value="KAF2440367.1"/>
    <property type="molecule type" value="Genomic_DNA"/>
</dbReference>
<reference evidence="1" key="1">
    <citation type="journal article" date="2020" name="Stud. Mycol.">
        <title>101 Dothideomycetes genomes: a test case for predicting lifestyles and emergence of pathogens.</title>
        <authorList>
            <person name="Haridas S."/>
            <person name="Albert R."/>
            <person name="Binder M."/>
            <person name="Bloem J."/>
            <person name="Labutti K."/>
            <person name="Salamov A."/>
            <person name="Andreopoulos B."/>
            <person name="Baker S."/>
            <person name="Barry K."/>
            <person name="Bills G."/>
            <person name="Bluhm B."/>
            <person name="Cannon C."/>
            <person name="Castanera R."/>
            <person name="Culley D."/>
            <person name="Daum C."/>
            <person name="Ezra D."/>
            <person name="Gonzalez J."/>
            <person name="Henrissat B."/>
            <person name="Kuo A."/>
            <person name="Liang C."/>
            <person name="Lipzen A."/>
            <person name="Lutzoni F."/>
            <person name="Magnuson J."/>
            <person name="Mondo S."/>
            <person name="Nolan M."/>
            <person name="Ohm R."/>
            <person name="Pangilinan J."/>
            <person name="Park H.-J."/>
            <person name="Ramirez L."/>
            <person name="Alfaro M."/>
            <person name="Sun H."/>
            <person name="Tritt A."/>
            <person name="Yoshinaga Y."/>
            <person name="Zwiers L.-H."/>
            <person name="Turgeon B."/>
            <person name="Goodwin S."/>
            <person name="Spatafora J."/>
            <person name="Crous P."/>
            <person name="Grigoriev I."/>
        </authorList>
    </citation>
    <scope>NUCLEOTIDE SEQUENCE</scope>
    <source>
        <strain evidence="1">CBS 690.94</strain>
    </source>
</reference>
<name>A0A9P4PAP6_9PLEO</name>
<organism evidence="1 2">
    <name type="scientific">Karstenula rhodostoma CBS 690.94</name>
    <dbReference type="NCBI Taxonomy" id="1392251"/>
    <lineage>
        <taxon>Eukaryota</taxon>
        <taxon>Fungi</taxon>
        <taxon>Dikarya</taxon>
        <taxon>Ascomycota</taxon>
        <taxon>Pezizomycotina</taxon>
        <taxon>Dothideomycetes</taxon>
        <taxon>Pleosporomycetidae</taxon>
        <taxon>Pleosporales</taxon>
        <taxon>Massarineae</taxon>
        <taxon>Didymosphaeriaceae</taxon>
        <taxon>Karstenula</taxon>
    </lineage>
</organism>